<dbReference type="EMBL" id="KB097640">
    <property type="protein sequence ID" value="ESN92490.1"/>
    <property type="molecule type" value="Genomic_DNA"/>
</dbReference>
<reference evidence="4 6" key="2">
    <citation type="journal article" date="2013" name="Nature">
        <title>Insights into bilaterian evolution from three spiralian genomes.</title>
        <authorList>
            <person name="Simakov O."/>
            <person name="Marletaz F."/>
            <person name="Cho S.J."/>
            <person name="Edsinger-Gonzales E."/>
            <person name="Havlak P."/>
            <person name="Hellsten U."/>
            <person name="Kuo D.H."/>
            <person name="Larsson T."/>
            <person name="Lv J."/>
            <person name="Arendt D."/>
            <person name="Savage R."/>
            <person name="Osoegawa K."/>
            <person name="de Jong P."/>
            <person name="Grimwood J."/>
            <person name="Chapman J.A."/>
            <person name="Shapiro H."/>
            <person name="Aerts A."/>
            <person name="Otillar R.P."/>
            <person name="Terry A.Y."/>
            <person name="Boore J.L."/>
            <person name="Grigoriev I.V."/>
            <person name="Lindberg D.R."/>
            <person name="Seaver E.C."/>
            <person name="Weisblat D.A."/>
            <person name="Putnam N.H."/>
            <person name="Rokhsar D.S."/>
        </authorList>
    </citation>
    <scope>NUCLEOTIDE SEQUENCE</scope>
</reference>
<dbReference type="Proteomes" id="UP000015101">
    <property type="component" value="Unassembled WGS sequence"/>
</dbReference>
<dbReference type="RefSeq" id="XP_009029422.1">
    <property type="nucleotide sequence ID" value="XM_009031174.1"/>
</dbReference>
<keyword evidence="2" id="KW-0804">Transcription</keyword>
<evidence type="ECO:0000313" key="5">
    <source>
        <dbReference type="EnsemblMetazoa" id="HelroP194209"/>
    </source>
</evidence>
<protein>
    <submittedName>
        <fullName evidence="4 5">Uncharacterized protein</fullName>
    </submittedName>
</protein>
<dbReference type="InterPro" id="IPR035500">
    <property type="entry name" value="NHR-like_dom_sf"/>
</dbReference>
<dbReference type="EMBL" id="AMQM01007556">
    <property type="status" value="NOT_ANNOTATED_CDS"/>
    <property type="molecule type" value="Genomic_DNA"/>
</dbReference>
<evidence type="ECO:0000256" key="2">
    <source>
        <dbReference type="ARBA" id="ARBA00023163"/>
    </source>
</evidence>
<evidence type="ECO:0000256" key="1">
    <source>
        <dbReference type="ARBA" id="ARBA00023015"/>
    </source>
</evidence>
<dbReference type="InParanoid" id="T1FVT3"/>
<organism evidence="5 6">
    <name type="scientific">Helobdella robusta</name>
    <name type="common">Californian leech</name>
    <dbReference type="NCBI Taxonomy" id="6412"/>
    <lineage>
        <taxon>Eukaryota</taxon>
        <taxon>Metazoa</taxon>
        <taxon>Spiralia</taxon>
        <taxon>Lophotrochozoa</taxon>
        <taxon>Annelida</taxon>
        <taxon>Clitellata</taxon>
        <taxon>Hirudinea</taxon>
        <taxon>Rhynchobdellida</taxon>
        <taxon>Glossiphoniidae</taxon>
        <taxon>Helobdella</taxon>
    </lineage>
</organism>
<reference evidence="6" key="1">
    <citation type="submission" date="2012-12" db="EMBL/GenBank/DDBJ databases">
        <authorList>
            <person name="Hellsten U."/>
            <person name="Grimwood J."/>
            <person name="Chapman J.A."/>
            <person name="Shapiro H."/>
            <person name="Aerts A."/>
            <person name="Otillar R.P."/>
            <person name="Terry A.Y."/>
            <person name="Boore J.L."/>
            <person name="Simakov O."/>
            <person name="Marletaz F."/>
            <person name="Cho S.-J."/>
            <person name="Edsinger-Gonzales E."/>
            <person name="Havlak P."/>
            <person name="Kuo D.-H."/>
            <person name="Larsson T."/>
            <person name="Lv J."/>
            <person name="Arendt D."/>
            <person name="Savage R."/>
            <person name="Osoegawa K."/>
            <person name="de Jong P."/>
            <person name="Lindberg D.R."/>
            <person name="Seaver E.C."/>
            <person name="Weisblat D.A."/>
            <person name="Putnam N.H."/>
            <person name="Grigoriev I.V."/>
            <person name="Rokhsar D.S."/>
        </authorList>
    </citation>
    <scope>NUCLEOTIDE SEQUENCE</scope>
</reference>
<dbReference type="HOGENOM" id="CLU_1983986_0_0_1"/>
<keyword evidence="1" id="KW-0805">Transcription regulation</keyword>
<dbReference type="KEGG" id="hro:HELRODRAFT_194209"/>
<dbReference type="CTD" id="20212929"/>
<dbReference type="GeneID" id="20212929"/>
<accession>T1FVT3</accession>
<dbReference type="AlphaFoldDB" id="T1FVT3"/>
<dbReference type="EnsemblMetazoa" id="HelroT194209">
    <property type="protein sequence ID" value="HelroP194209"/>
    <property type="gene ID" value="HelroG194209"/>
</dbReference>
<gene>
    <name evidence="5" type="primary">20212929</name>
    <name evidence="4" type="ORF">HELRODRAFT_194209</name>
</gene>
<evidence type="ECO:0000313" key="6">
    <source>
        <dbReference type="Proteomes" id="UP000015101"/>
    </source>
</evidence>
<dbReference type="EMBL" id="AMQM01007557">
    <property type="status" value="NOT_ANNOTATED_CDS"/>
    <property type="molecule type" value="Genomic_DNA"/>
</dbReference>
<proteinExistence type="predicted"/>
<reference evidence="5" key="3">
    <citation type="submission" date="2015-06" db="UniProtKB">
        <authorList>
            <consortium name="EnsemblMetazoa"/>
        </authorList>
    </citation>
    <scope>IDENTIFICATION</scope>
</reference>
<keyword evidence="6" id="KW-1185">Reference proteome</keyword>
<evidence type="ECO:0000313" key="4">
    <source>
        <dbReference type="EMBL" id="ESN92490.1"/>
    </source>
</evidence>
<keyword evidence="3" id="KW-0675">Receptor</keyword>
<name>T1FVT3_HELRO</name>
<evidence type="ECO:0000256" key="3">
    <source>
        <dbReference type="ARBA" id="ARBA00023170"/>
    </source>
</evidence>
<sequence>MSASQLRLLNNEEGNEVDDRDEYQMEFDRLPLSTKYSEIATMIQRSVRCFSLFLDQITWAVLPPWRIANQMVLEMGKKVHALKVDQVEMAFLCAIFLFDKSNYYEYKELFLDALAWFIQSKRMIHM</sequence>
<dbReference type="SUPFAM" id="SSF48508">
    <property type="entry name" value="Nuclear receptor ligand-binding domain"/>
    <property type="match status" value="1"/>
</dbReference>